<evidence type="ECO:0000256" key="1">
    <source>
        <dbReference type="SAM" id="MobiDB-lite"/>
    </source>
</evidence>
<keyword evidence="3" id="KW-1185">Reference proteome</keyword>
<dbReference type="Proteomes" id="UP000293874">
    <property type="component" value="Unassembled WGS sequence"/>
</dbReference>
<accession>A0A4V2F133</accession>
<reference evidence="2 3" key="1">
    <citation type="submission" date="2019-02" db="EMBL/GenBank/DDBJ databases">
        <title>Genomic Encyclopedia of Type Strains, Phase IV (KMG-IV): sequencing the most valuable type-strain genomes for metagenomic binning, comparative biology and taxonomic classification.</title>
        <authorList>
            <person name="Goeker M."/>
        </authorList>
    </citation>
    <scope>NUCLEOTIDE SEQUENCE [LARGE SCALE GENOMIC DNA]</scope>
    <source>
        <strain evidence="2 3">DSM 18116</strain>
    </source>
</reference>
<comment type="caution">
    <text evidence="2">The sequence shown here is derived from an EMBL/GenBank/DDBJ whole genome shotgun (WGS) entry which is preliminary data.</text>
</comment>
<dbReference type="Gene3D" id="3.20.20.80">
    <property type="entry name" value="Glycosidases"/>
    <property type="match status" value="1"/>
</dbReference>
<dbReference type="InterPro" id="IPR017853">
    <property type="entry name" value="GH"/>
</dbReference>
<evidence type="ECO:0000313" key="2">
    <source>
        <dbReference type="EMBL" id="RZS72231.1"/>
    </source>
</evidence>
<dbReference type="PANTHER" id="PTHR12631">
    <property type="entry name" value="ALPHA-L-IDURONIDASE"/>
    <property type="match status" value="1"/>
</dbReference>
<protein>
    <submittedName>
        <fullName evidence="2">Putative secreted protein (Por secretion system target)</fullName>
    </submittedName>
</protein>
<dbReference type="NCBIfam" id="TIGR04183">
    <property type="entry name" value="Por_Secre_tail"/>
    <property type="match status" value="1"/>
</dbReference>
<feature type="region of interest" description="Disordered" evidence="1">
    <location>
        <begin position="497"/>
        <end position="519"/>
    </location>
</feature>
<dbReference type="SUPFAM" id="SSF51445">
    <property type="entry name" value="(Trans)glycosidases"/>
    <property type="match status" value="1"/>
</dbReference>
<evidence type="ECO:0000313" key="3">
    <source>
        <dbReference type="Proteomes" id="UP000293874"/>
    </source>
</evidence>
<dbReference type="EMBL" id="SGXA01000002">
    <property type="protein sequence ID" value="RZS72231.1"/>
    <property type="molecule type" value="Genomic_DNA"/>
</dbReference>
<sequence length="607" mass="67383">MYGTNGGWYGNSWDDKALADIAAGNPAKSVKGVGSKTFRPALPEEFLESWGYDIRLAEFTHYATLGVKDNTVFLNTASPAHKDNAKYNGCGDESVLWKNMYEPIWDGGANGTPVNENNYFALYIYKTVSRYKGWVKFWEIINEPDYDNAGNGWKKKGEAGNWWDNNPPPCDLPNMKAPIYHYVRLLRIAYEVVKTVDPTAYVTTGGLGYISFLDAILRNTDNPNNGTVTGEYPLKGGAYFDVLSFHSYPMFNLATWSDANGGGWVYKRHSDAAVAEYVKLKQDFYNVMATYGYNGSQYPKKLFICTENNIPKKSFGDMIGSEDAQKNYIIKTLVASQKNEIRQYYTFVLGDSRTLSEATDGFQTMGLYQKLEGAGPLANGGAYRQQYNKEGIAFKTTSDLLRGSVYDATRTAALQLPATVDGAAFKDDKGLFTYVLWAKTTRDLVENPTATYSFPAALNLTGRVYKKEWNFAESNVTTTITSQSIALTGTPIFLTGETSTVPLPEKPPPTGPGEEEEPGRDLALSFYPNPTSDMTSIRFTLKAPTSVRLSLYTSDGKFVGMAIPNVTYQKGTHTVPLYLTRTLSSGVYVCRFEADIILRVEKLVIGR</sequence>
<dbReference type="InterPro" id="IPR051923">
    <property type="entry name" value="Glycosyl_Hydrolase_39"/>
</dbReference>
<dbReference type="InterPro" id="IPR026444">
    <property type="entry name" value="Secre_tail"/>
</dbReference>
<organism evidence="2 3">
    <name type="scientific">Pseudobacter ginsenosidimutans</name>
    <dbReference type="NCBI Taxonomy" id="661488"/>
    <lineage>
        <taxon>Bacteria</taxon>
        <taxon>Pseudomonadati</taxon>
        <taxon>Bacteroidota</taxon>
        <taxon>Chitinophagia</taxon>
        <taxon>Chitinophagales</taxon>
        <taxon>Chitinophagaceae</taxon>
        <taxon>Pseudobacter</taxon>
    </lineage>
</organism>
<gene>
    <name evidence="2" type="ORF">EV199_4147</name>
</gene>
<dbReference type="AlphaFoldDB" id="A0A4V2F133"/>
<proteinExistence type="predicted"/>
<dbReference type="PANTHER" id="PTHR12631:SF11">
    <property type="entry name" value="GLYCOSIDE HYDROLASE FAMILY 5 DOMAIN-CONTAINING PROTEIN"/>
    <property type="match status" value="1"/>
</dbReference>
<dbReference type="GO" id="GO:0004553">
    <property type="term" value="F:hydrolase activity, hydrolyzing O-glycosyl compounds"/>
    <property type="evidence" value="ECO:0007669"/>
    <property type="project" value="TreeGrafter"/>
</dbReference>
<name>A0A4V2F133_9BACT</name>